<dbReference type="EMBL" id="AKKV01000020">
    <property type="protein sequence ID" value="EIT86639.1"/>
    <property type="molecule type" value="Genomic_DNA"/>
</dbReference>
<proteinExistence type="predicted"/>
<comment type="caution">
    <text evidence="1">The sequence shown here is derived from an EMBL/GenBank/DDBJ whole genome shotgun (WGS) entry which is preliminary data.</text>
</comment>
<dbReference type="OrthoDB" id="2858798at2"/>
<dbReference type="RefSeq" id="WP_007200834.1">
    <property type="nucleotide sequence ID" value="NZ_AKKV01000020.1"/>
</dbReference>
<reference evidence="1 2" key="1">
    <citation type="journal article" date="2012" name="J. Bacteriol.">
        <title>Genome of Bacillus macauensis ZFHKF-1, a Long-Chain-Forming Bacterium.</title>
        <authorList>
            <person name="Cai L."/>
            <person name="Zhang T."/>
        </authorList>
    </citation>
    <scope>NUCLEOTIDE SEQUENCE [LARGE SCALE GENOMIC DNA]</scope>
    <source>
        <strain evidence="1 2">ZFHKF-1</strain>
    </source>
</reference>
<dbReference type="AlphaFoldDB" id="I8ALW7"/>
<name>I8ALW7_9BACL</name>
<evidence type="ECO:0000313" key="1">
    <source>
        <dbReference type="EMBL" id="EIT86639.1"/>
    </source>
</evidence>
<dbReference type="InterPro" id="IPR046141">
    <property type="entry name" value="DUF6143"/>
</dbReference>
<keyword evidence="2" id="KW-1185">Reference proteome</keyword>
<protein>
    <submittedName>
        <fullName evidence="1">Uncharacterized protein</fullName>
    </submittedName>
</protein>
<dbReference type="PATRIC" id="fig|1196324.3.peg.744"/>
<dbReference type="STRING" id="1196324.A374_03674"/>
<organism evidence="1 2">
    <name type="scientific">Fictibacillus macauensis ZFHKF-1</name>
    <dbReference type="NCBI Taxonomy" id="1196324"/>
    <lineage>
        <taxon>Bacteria</taxon>
        <taxon>Bacillati</taxon>
        <taxon>Bacillota</taxon>
        <taxon>Bacilli</taxon>
        <taxon>Bacillales</taxon>
        <taxon>Fictibacillaceae</taxon>
        <taxon>Fictibacillus</taxon>
    </lineage>
</organism>
<sequence length="198" mass="22434">MQEERQRNKRMREPIESVRTERVMKKQEWPIYTADVSDGYKQALAGKYFKGRGQEMPFGNGTKSYALLVNPEQSDVTIILNKIKTANFSNSPVRISTYLCATARGELTRSSDIAPGNYTDCGKKTWRAEIYTGCNLRIIGGKNVMEDALKAFENNINNAKGSVLLPPGTMYIVELSSICPRETGYAVMSFFWWEMLCE</sequence>
<accession>I8ALW7</accession>
<dbReference type="Proteomes" id="UP000004080">
    <property type="component" value="Unassembled WGS sequence"/>
</dbReference>
<gene>
    <name evidence="1" type="ORF">A374_03674</name>
</gene>
<evidence type="ECO:0000313" key="2">
    <source>
        <dbReference type="Proteomes" id="UP000004080"/>
    </source>
</evidence>
<dbReference type="Pfam" id="PF19640">
    <property type="entry name" value="DUF6143"/>
    <property type="match status" value="1"/>
</dbReference>